<keyword evidence="2" id="KW-1185">Reference proteome</keyword>
<reference evidence="1 2" key="1">
    <citation type="submission" date="2015-10" db="EMBL/GenBank/DDBJ databases">
        <title>Butyribacter intestini gen. nov., sp. nov., a butyric acid-producing bacterium of the family Lachnospiraceae isolated from the human faeces.</title>
        <authorList>
            <person name="Zou Y."/>
            <person name="Xue W."/>
            <person name="Luo G."/>
            <person name="Lv M."/>
        </authorList>
    </citation>
    <scope>NUCLEOTIDE SEQUENCE [LARGE SCALE GENOMIC DNA]</scope>
    <source>
        <strain evidence="1 2">TF01-11</strain>
    </source>
</reference>
<dbReference type="Gene3D" id="1.10.10.10">
    <property type="entry name" value="Winged helix-like DNA-binding domain superfamily/Winged helix DNA-binding domain"/>
    <property type="match status" value="1"/>
</dbReference>
<evidence type="ECO:0000313" key="2">
    <source>
        <dbReference type="Proteomes" id="UP000050833"/>
    </source>
</evidence>
<dbReference type="InterPro" id="IPR036388">
    <property type="entry name" value="WH-like_DNA-bd_sf"/>
</dbReference>
<protein>
    <submittedName>
        <fullName evidence="1">Uncharacterized protein</fullName>
    </submittedName>
</protein>
<sequence length="115" mass="12815">MIYNSNVGKTIVEKNTDSLKKLAVAANKLLIDRQKSAIGYEKSAIEQQKYNEPTKANIIKVYNEIEKKQIFGTKEIEVILGCSSSTARAVMAKLRDMNVVTVVKGKGKGKYIFTE</sequence>
<dbReference type="Proteomes" id="UP000050833">
    <property type="component" value="Unassembled WGS sequence"/>
</dbReference>
<evidence type="ECO:0000313" key="1">
    <source>
        <dbReference type="EMBL" id="KQC86109.1"/>
    </source>
</evidence>
<dbReference type="RefSeq" id="WP_055941349.1">
    <property type="nucleotide sequence ID" value="NZ_JAQDCV010000008.1"/>
</dbReference>
<dbReference type="EMBL" id="LLKB01000001">
    <property type="protein sequence ID" value="KQC86109.1"/>
    <property type="molecule type" value="Genomic_DNA"/>
</dbReference>
<dbReference type="AlphaFoldDB" id="A0AAW3JVG1"/>
<name>A0AAW3JVG1_9FIRM</name>
<dbReference type="InterPro" id="IPR036390">
    <property type="entry name" value="WH_DNA-bd_sf"/>
</dbReference>
<comment type="caution">
    <text evidence="1">The sequence shown here is derived from an EMBL/GenBank/DDBJ whole genome shotgun (WGS) entry which is preliminary data.</text>
</comment>
<accession>A0AAW3JVG1</accession>
<dbReference type="SUPFAM" id="SSF46785">
    <property type="entry name" value="Winged helix' DNA-binding domain"/>
    <property type="match status" value="1"/>
</dbReference>
<organism evidence="1 2">
    <name type="scientific">Butyribacter intestini</name>
    <dbReference type="NCBI Taxonomy" id="1703332"/>
    <lineage>
        <taxon>Bacteria</taxon>
        <taxon>Bacillati</taxon>
        <taxon>Bacillota</taxon>
        <taxon>Clostridia</taxon>
        <taxon>Lachnospirales</taxon>
        <taxon>Lachnospiraceae</taxon>
        <taxon>Butyribacter</taxon>
    </lineage>
</organism>
<proteinExistence type="predicted"/>
<gene>
    <name evidence="1" type="ORF">APZ18_02625</name>
</gene>